<reference evidence="7" key="1">
    <citation type="journal article" date="2020" name="Stud. Mycol.">
        <title>101 Dothideomycetes genomes: a test case for predicting lifestyles and emergence of pathogens.</title>
        <authorList>
            <person name="Haridas S."/>
            <person name="Albert R."/>
            <person name="Binder M."/>
            <person name="Bloem J."/>
            <person name="Labutti K."/>
            <person name="Salamov A."/>
            <person name="Andreopoulos B."/>
            <person name="Baker S."/>
            <person name="Barry K."/>
            <person name="Bills G."/>
            <person name="Bluhm B."/>
            <person name="Cannon C."/>
            <person name="Castanera R."/>
            <person name="Culley D."/>
            <person name="Daum C."/>
            <person name="Ezra D."/>
            <person name="Gonzalez J."/>
            <person name="Henrissat B."/>
            <person name="Kuo A."/>
            <person name="Liang C."/>
            <person name="Lipzen A."/>
            <person name="Lutzoni F."/>
            <person name="Magnuson J."/>
            <person name="Mondo S."/>
            <person name="Nolan M."/>
            <person name="Ohm R."/>
            <person name="Pangilinan J."/>
            <person name="Park H.-J."/>
            <person name="Ramirez L."/>
            <person name="Alfaro M."/>
            <person name="Sun H."/>
            <person name="Tritt A."/>
            <person name="Yoshinaga Y."/>
            <person name="Zwiers L.-H."/>
            <person name="Turgeon B."/>
            <person name="Goodwin S."/>
            <person name="Spatafora J."/>
            <person name="Crous P."/>
            <person name="Grigoriev I."/>
        </authorList>
    </citation>
    <scope>NUCLEOTIDE SEQUENCE</scope>
    <source>
        <strain evidence="7">CBS 115976</strain>
    </source>
</reference>
<evidence type="ECO:0000313" key="7">
    <source>
        <dbReference type="EMBL" id="KAF2665355.1"/>
    </source>
</evidence>
<dbReference type="GO" id="GO:0009986">
    <property type="term" value="C:cell surface"/>
    <property type="evidence" value="ECO:0007669"/>
    <property type="project" value="TreeGrafter"/>
</dbReference>
<dbReference type="AlphaFoldDB" id="A0A6A6TZ49"/>
<evidence type="ECO:0000256" key="5">
    <source>
        <dbReference type="ARBA" id="ARBA00023180"/>
    </source>
</evidence>
<keyword evidence="2" id="KW-0134">Cell wall</keyword>
<evidence type="ECO:0000256" key="3">
    <source>
        <dbReference type="ARBA" id="ARBA00022525"/>
    </source>
</evidence>
<dbReference type="GO" id="GO:0005886">
    <property type="term" value="C:plasma membrane"/>
    <property type="evidence" value="ECO:0007669"/>
    <property type="project" value="TreeGrafter"/>
</dbReference>
<proteinExistence type="predicted"/>
<accession>A0A6A6TZ49</accession>
<dbReference type="PANTHER" id="PTHR31018">
    <property type="entry name" value="SPORULATION-SPECIFIC PROTEIN-RELATED"/>
    <property type="match status" value="1"/>
</dbReference>
<evidence type="ECO:0000313" key="8">
    <source>
        <dbReference type="Proteomes" id="UP000799302"/>
    </source>
</evidence>
<keyword evidence="4 6" id="KW-0732">Signal</keyword>
<protein>
    <recommendedName>
        <fullName evidence="9">GPI-anchored cell wall organization protein Ecm33</fullName>
    </recommendedName>
</protein>
<keyword evidence="5" id="KW-0325">Glycoprotein</keyword>
<name>A0A6A6TZ49_9PEZI</name>
<dbReference type="Gene3D" id="3.80.20.20">
    <property type="entry name" value="Receptor L-domain"/>
    <property type="match status" value="2"/>
</dbReference>
<keyword evidence="8" id="KW-1185">Reference proteome</keyword>
<sequence>MMFSSKFFGAVLAIASVAHAADSGCSSSSTLQIQNQGDTSSLQGCTTYTGNVQIASQTSGIITLNGVTEIDGDFVVDGATNMSSLAAPSLQTITGKFTLNNLQTLSSLSMPKLTSVGDLTFAGLPNLASLGFDGIVKQCKTLNIQNTFLSSLNGINLQTVNSVTIANNRMLQTLMFQVTSVPQSIILLANGDQFDASFPNLETASNITFRSCKSLSIPSLKNVTGNLGFYENSFATLDCANLTSVGQTLAINANPSLTEIDLPILKTIGGGFQVQNNTKLDNATFPAVQTIGGALDFYGGFNTVGLPALKDCRGGFNLQSSGSVDCTPFNNEKGPNSVIKGTFKCYNKVSNPGNAASTPSGGNGTTTKGAAALLSVPSNTMLMSMAGILAGLMIMM</sequence>
<feature type="chain" id="PRO_5025662867" description="GPI-anchored cell wall organization protein Ecm33" evidence="6">
    <location>
        <begin position="21"/>
        <end position="396"/>
    </location>
</feature>
<evidence type="ECO:0000256" key="6">
    <source>
        <dbReference type="SAM" id="SignalP"/>
    </source>
</evidence>
<dbReference type="GO" id="GO:0031505">
    <property type="term" value="P:fungal-type cell wall organization"/>
    <property type="evidence" value="ECO:0007669"/>
    <property type="project" value="TreeGrafter"/>
</dbReference>
<dbReference type="GO" id="GO:0009277">
    <property type="term" value="C:fungal-type cell wall"/>
    <property type="evidence" value="ECO:0007669"/>
    <property type="project" value="TreeGrafter"/>
</dbReference>
<evidence type="ECO:0008006" key="9">
    <source>
        <dbReference type="Google" id="ProtNLM"/>
    </source>
</evidence>
<organism evidence="7 8">
    <name type="scientific">Microthyrium microscopicum</name>
    <dbReference type="NCBI Taxonomy" id="703497"/>
    <lineage>
        <taxon>Eukaryota</taxon>
        <taxon>Fungi</taxon>
        <taxon>Dikarya</taxon>
        <taxon>Ascomycota</taxon>
        <taxon>Pezizomycotina</taxon>
        <taxon>Dothideomycetes</taxon>
        <taxon>Dothideomycetes incertae sedis</taxon>
        <taxon>Microthyriales</taxon>
        <taxon>Microthyriaceae</taxon>
        <taxon>Microthyrium</taxon>
    </lineage>
</organism>
<dbReference type="Proteomes" id="UP000799302">
    <property type="component" value="Unassembled WGS sequence"/>
</dbReference>
<dbReference type="InterPro" id="IPR036941">
    <property type="entry name" value="Rcpt_L-dom_sf"/>
</dbReference>
<dbReference type="EMBL" id="MU004240">
    <property type="protein sequence ID" value="KAF2665355.1"/>
    <property type="molecule type" value="Genomic_DNA"/>
</dbReference>
<evidence type="ECO:0000256" key="2">
    <source>
        <dbReference type="ARBA" id="ARBA00022512"/>
    </source>
</evidence>
<dbReference type="OrthoDB" id="536881at2759"/>
<evidence type="ECO:0000256" key="1">
    <source>
        <dbReference type="ARBA" id="ARBA00004191"/>
    </source>
</evidence>
<keyword evidence="3" id="KW-0964">Secreted</keyword>
<comment type="subcellular location">
    <subcellularLocation>
        <location evidence="1">Secreted</location>
        <location evidence="1">Cell wall</location>
    </subcellularLocation>
</comment>
<feature type="signal peptide" evidence="6">
    <location>
        <begin position="1"/>
        <end position="20"/>
    </location>
</feature>
<gene>
    <name evidence="7" type="ORF">BT63DRAFT_458928</name>
</gene>
<evidence type="ECO:0000256" key="4">
    <source>
        <dbReference type="ARBA" id="ARBA00022729"/>
    </source>
</evidence>
<dbReference type="SUPFAM" id="SSF52058">
    <property type="entry name" value="L domain-like"/>
    <property type="match status" value="2"/>
</dbReference>
<dbReference type="InterPro" id="IPR051648">
    <property type="entry name" value="CWI-Assembly_Regulator"/>
</dbReference>
<dbReference type="PANTHER" id="PTHR31018:SF3">
    <property type="entry name" value="RECEPTOR PROTEIN-TYROSINE KINASE"/>
    <property type="match status" value="1"/>
</dbReference>